<feature type="region of interest" description="Disordered" evidence="1">
    <location>
        <begin position="83"/>
        <end position="117"/>
    </location>
</feature>
<dbReference type="GeneID" id="96755127"/>
<feature type="compositionally biased region" description="Pro residues" evidence="1">
    <location>
        <begin position="9"/>
        <end position="24"/>
    </location>
</feature>
<evidence type="ECO:0000256" key="1">
    <source>
        <dbReference type="SAM" id="MobiDB-lite"/>
    </source>
</evidence>
<dbReference type="EMBL" id="BLAG01000026">
    <property type="protein sequence ID" value="GES34216.1"/>
    <property type="molecule type" value="Genomic_DNA"/>
</dbReference>
<sequence>MSHSQHPAPFGPPPHPFGPPPVAQPPKKKHAALRIAVGVVCAFIVFGLGAAVGSGGDGTKKAAAKPAPTVTVTVTAQAAKAAAEKPKSAAKPAEKAKSAAQPAKEPDAPAGPDTTVGEGSYLVGEDIAAGMYKTAGPDASGSPLCYWERAKDSSGEMDSIIANDTPQGPARVTVNKGETFKTNGCKEWVKVG</sequence>
<comment type="caution">
    <text evidence="4">The sequence shown here is derived from an EMBL/GenBank/DDBJ whole genome shotgun (WGS) entry which is preliminary data.</text>
</comment>
<dbReference type="EMBL" id="BLAG01000034">
    <property type="protein sequence ID" value="GES34657.1"/>
    <property type="molecule type" value="Genomic_DNA"/>
</dbReference>
<accession>A0A5J4LKQ0</accession>
<keyword evidence="5" id="KW-1185">Reference proteome</keyword>
<feature type="region of interest" description="Disordered" evidence="1">
    <location>
        <begin position="1"/>
        <end position="26"/>
    </location>
</feature>
<evidence type="ECO:0000313" key="4">
    <source>
        <dbReference type="EMBL" id="GES34657.1"/>
    </source>
</evidence>
<feature type="compositionally biased region" description="Basic and acidic residues" evidence="1">
    <location>
        <begin position="83"/>
        <end position="97"/>
    </location>
</feature>
<reference evidence="4 5" key="1">
    <citation type="submission" date="2019-10" db="EMBL/GenBank/DDBJ databases">
        <title>Whole genome shotgun sequence of Streptomyces angustmyceticus NBRC 3934.</title>
        <authorList>
            <person name="Hosoyama A."/>
            <person name="Ichikawa N."/>
            <person name="Kimura A."/>
            <person name="Kitahashi Y."/>
            <person name="Komaki H."/>
            <person name="Uohara A."/>
        </authorList>
    </citation>
    <scope>NUCLEOTIDE SEQUENCE [LARGE SCALE GENOMIC DNA]</scope>
    <source>
        <strain evidence="4 5">NBRC 3934</strain>
    </source>
</reference>
<protein>
    <submittedName>
        <fullName evidence="4">Uncharacterized protein</fullName>
    </submittedName>
</protein>
<proteinExistence type="predicted"/>
<dbReference type="AlphaFoldDB" id="A0A5J4LKQ0"/>
<keyword evidence="2" id="KW-1133">Transmembrane helix</keyword>
<dbReference type="Proteomes" id="UP000325598">
    <property type="component" value="Unassembled WGS sequence"/>
</dbReference>
<dbReference type="OrthoDB" id="166978at2"/>
<dbReference type="RefSeq" id="WP_086716716.1">
    <property type="nucleotide sequence ID" value="NZ_BLAG01000026.1"/>
</dbReference>
<gene>
    <name evidence="3" type="ORF">San01_67040</name>
    <name evidence="4" type="ORF">San01_71450</name>
</gene>
<evidence type="ECO:0000256" key="2">
    <source>
        <dbReference type="SAM" id="Phobius"/>
    </source>
</evidence>
<evidence type="ECO:0000313" key="5">
    <source>
        <dbReference type="Proteomes" id="UP000325598"/>
    </source>
</evidence>
<organism evidence="4 5">
    <name type="scientific">Streptomyces angustmyceticus</name>
    <dbReference type="NCBI Taxonomy" id="285578"/>
    <lineage>
        <taxon>Bacteria</taxon>
        <taxon>Bacillati</taxon>
        <taxon>Actinomycetota</taxon>
        <taxon>Actinomycetes</taxon>
        <taxon>Kitasatosporales</taxon>
        <taxon>Streptomycetaceae</taxon>
        <taxon>Streptomyces</taxon>
    </lineage>
</organism>
<name>A0A5J4LKQ0_9ACTN</name>
<feature type="transmembrane region" description="Helical" evidence="2">
    <location>
        <begin position="31"/>
        <end position="52"/>
    </location>
</feature>
<evidence type="ECO:0000313" key="3">
    <source>
        <dbReference type="EMBL" id="GES34216.1"/>
    </source>
</evidence>
<keyword evidence="2" id="KW-0472">Membrane</keyword>
<keyword evidence="2" id="KW-0812">Transmembrane</keyword>